<comment type="caution">
    <text evidence="1">The sequence shown here is derived from an EMBL/GenBank/DDBJ whole genome shotgun (WGS) entry which is preliminary data.</text>
</comment>
<dbReference type="RefSeq" id="WP_147236942.1">
    <property type="nucleotide sequence ID" value="NZ_VOQS01000005.1"/>
</dbReference>
<gene>
    <name evidence="1" type="ORF">FRZ40_32415</name>
</gene>
<dbReference type="Proteomes" id="UP000321776">
    <property type="component" value="Unassembled WGS sequence"/>
</dbReference>
<accession>A0A5C6V285</accession>
<protein>
    <submittedName>
        <fullName evidence="1">Uncharacterized protein</fullName>
    </submittedName>
</protein>
<evidence type="ECO:0000313" key="1">
    <source>
        <dbReference type="EMBL" id="TXC79124.1"/>
    </source>
</evidence>
<reference evidence="1 2" key="1">
    <citation type="journal article" date="2018" name="Int. J. Syst. Evol. Microbiol.">
        <title>Paraburkholderia azotifigens sp. nov., a nitrogen-fixing bacterium isolated from paddy soil.</title>
        <authorList>
            <person name="Choi G.M."/>
            <person name="Im W.T."/>
        </authorList>
    </citation>
    <scope>NUCLEOTIDE SEQUENCE [LARGE SCALE GENOMIC DNA]</scope>
    <source>
        <strain evidence="1 2">NF 2-5-3</strain>
    </source>
</reference>
<dbReference type="AlphaFoldDB" id="A0A5C6V285"/>
<evidence type="ECO:0000313" key="2">
    <source>
        <dbReference type="Proteomes" id="UP000321776"/>
    </source>
</evidence>
<dbReference type="EMBL" id="VOQS01000005">
    <property type="protein sequence ID" value="TXC79124.1"/>
    <property type="molecule type" value="Genomic_DNA"/>
</dbReference>
<organism evidence="1 2">
    <name type="scientific">Paraburkholderia azotifigens</name>
    <dbReference type="NCBI Taxonomy" id="2057004"/>
    <lineage>
        <taxon>Bacteria</taxon>
        <taxon>Pseudomonadati</taxon>
        <taxon>Pseudomonadota</taxon>
        <taxon>Betaproteobacteria</taxon>
        <taxon>Burkholderiales</taxon>
        <taxon>Burkholderiaceae</taxon>
        <taxon>Paraburkholderia</taxon>
    </lineage>
</organism>
<proteinExistence type="predicted"/>
<name>A0A5C6V285_9BURK</name>
<sequence>MFLKFRVDTDERIVLKRDVETALGFKTQEVLFPDFPKTTNGKSLALVGFETPNDFLDRFPGWRSYIEP</sequence>